<dbReference type="Gene3D" id="2.40.10.120">
    <property type="match status" value="1"/>
</dbReference>
<evidence type="ECO:0000256" key="1">
    <source>
        <dbReference type="ARBA" id="ARBA00002558"/>
    </source>
</evidence>
<feature type="domain" description="PDZ" evidence="6">
    <location>
        <begin position="181"/>
        <end position="261"/>
    </location>
</feature>
<accession>A0A7S3PMC4</accession>
<dbReference type="GO" id="GO:0008233">
    <property type="term" value="F:peptidase activity"/>
    <property type="evidence" value="ECO:0007669"/>
    <property type="project" value="UniProtKB-KW"/>
</dbReference>
<comment type="function">
    <text evidence="1">Nuclear serine protease which mediates apoptosis.</text>
</comment>
<dbReference type="Gene3D" id="2.30.42.10">
    <property type="match status" value="1"/>
</dbReference>
<dbReference type="InterPro" id="IPR001478">
    <property type="entry name" value="PDZ"/>
</dbReference>
<comment type="subcellular location">
    <subcellularLocation>
        <location evidence="2">Nucleus</location>
    </subcellularLocation>
</comment>
<sequence>MMLTNKHVVTEGPIRARAKFIKNDEIDLVPIYRDPVHDFGLFRFNPKDVHSTPLEEITLEPEGAVRGTKVVIIGNNGGENISYVESIIASVDRFSDHDPNSFYITCSDTSVGGSSGGPLLNVDGRAVAMISAGYDYMNLGYNIPLYRAARAVELLREGKPVPRGTIQVGFKHKTFEEICRYGLDKSVIEAMKKSSAVDETKQYMLVVEKILPKGAAHNVGIRGGDVLLKINGKQMHTYVDVESLLDSFVGKSIKIDMWRHGETRTFEVTVEDLEKMAPKEFLEISNAIIHDMSYPWALQYGMEMGGVFLAKQGYMFGGVPPSSIIKKIGIDETPNLSAFIKVMEALPNGTLVAVEYVNALDQNKVEISAATVDKRWYPFQRAVRDDTEGKWHFSDCEKPNDGETAQEKSVAIVGGISSSEVNTSTHVANALVSIEFSSPFPIEGGMNFGKSKAWGCGVIVDMELGLILCSRDVANTTLCDVQCTFAASKTIPAQVIFVHPLESYSIIKYDPHLLLNDATVQVRELELSKDRVVPGSKFEFVGLDRDQTLFYNETKVHQILDRQSMGSGMPSSFFGFMFSFGADHSHKPLPFESLRMGGESRGAVGVHYHKDEEIVMAYTLSPGRTHMAADVVPLLTAIQEAMHKGVPLPTELKSLPIYMEFMTLAIARSIRHLPDEWALKLMESNDSVQRKVLTVSRKMVGSNSYEKFEVNDIILSIDDTPVSLVGDYKKLVDGKETVKVSVLRSSKVIDLGQVRTTSFSALGTTRIVECCGLILHDPHPALLYLSSQDKFGKGGIYVAFKEGGSPAEQAEAKNGLHNSDETNEINSKLITRVNEAKVTSLDEFLDAVVKCKHDEYVKFTTKNVDNGELAVHNIRLDLEYWKTRDMSRMPSGEWVSKFIEHEK</sequence>
<dbReference type="Pfam" id="PF17820">
    <property type="entry name" value="PDZ_6"/>
    <property type="match status" value="1"/>
</dbReference>
<dbReference type="PANTHER" id="PTHR46366:SF1">
    <property type="entry name" value="PDZ DOMAIN-CONTAINING PROTEIN C1685.05"/>
    <property type="match status" value="1"/>
</dbReference>
<evidence type="ECO:0000313" key="7">
    <source>
        <dbReference type="EMBL" id="CAE0444138.1"/>
    </source>
</evidence>
<dbReference type="SMART" id="SM00228">
    <property type="entry name" value="PDZ"/>
    <property type="match status" value="2"/>
</dbReference>
<dbReference type="InterPro" id="IPR009003">
    <property type="entry name" value="Peptidase_S1_PA"/>
</dbReference>
<evidence type="ECO:0000256" key="5">
    <source>
        <dbReference type="ARBA" id="ARBA00023242"/>
    </source>
</evidence>
<feature type="domain" description="PDZ" evidence="6">
    <location>
        <begin position="675"/>
        <end position="746"/>
    </location>
</feature>
<evidence type="ECO:0000259" key="6">
    <source>
        <dbReference type="SMART" id="SM00228"/>
    </source>
</evidence>
<dbReference type="Pfam" id="PF12812">
    <property type="entry name" value="PDZ_1"/>
    <property type="match status" value="1"/>
</dbReference>
<dbReference type="InterPro" id="IPR036034">
    <property type="entry name" value="PDZ_sf"/>
</dbReference>
<protein>
    <recommendedName>
        <fullName evidence="3">Pro-apoptotic serine protease NMA111</fullName>
    </recommendedName>
    <alternativeName>
        <fullName evidence="4">Pro-apoptotic serine protease nma111</fullName>
    </alternativeName>
</protein>
<reference evidence="7" key="1">
    <citation type="submission" date="2021-01" db="EMBL/GenBank/DDBJ databases">
        <authorList>
            <person name="Corre E."/>
            <person name="Pelletier E."/>
            <person name="Niang G."/>
            <person name="Scheremetjew M."/>
            <person name="Finn R."/>
            <person name="Kale V."/>
            <person name="Holt S."/>
            <person name="Cochrane G."/>
            <person name="Meng A."/>
            <person name="Brown T."/>
            <person name="Cohen L."/>
        </authorList>
    </citation>
    <scope>NUCLEOTIDE SEQUENCE</scope>
    <source>
        <strain evidence="7">GSBS06</strain>
    </source>
</reference>
<keyword evidence="5" id="KW-0539">Nucleus</keyword>
<proteinExistence type="predicted"/>
<dbReference type="AlphaFoldDB" id="A0A7S3PMC4"/>
<dbReference type="PANTHER" id="PTHR46366">
    <property type="entry name" value="PRO-APOPTOTIC SERINE PROTEASE NMA111"/>
    <property type="match status" value="1"/>
</dbReference>
<gene>
    <name evidence="7" type="ORF">ASTO00021_LOCUS14191</name>
</gene>
<dbReference type="Pfam" id="PF13365">
    <property type="entry name" value="Trypsin_2"/>
    <property type="match status" value="1"/>
</dbReference>
<dbReference type="InterPro" id="IPR025926">
    <property type="entry name" value="PDZ-like_dom"/>
</dbReference>
<dbReference type="InterPro" id="IPR041489">
    <property type="entry name" value="PDZ_6"/>
</dbReference>
<dbReference type="EMBL" id="HBIN01018608">
    <property type="protein sequence ID" value="CAE0444138.1"/>
    <property type="molecule type" value="Transcribed_RNA"/>
</dbReference>
<dbReference type="SUPFAM" id="SSF50156">
    <property type="entry name" value="PDZ domain-like"/>
    <property type="match status" value="1"/>
</dbReference>
<evidence type="ECO:0000256" key="4">
    <source>
        <dbReference type="ARBA" id="ARBA00021524"/>
    </source>
</evidence>
<name>A0A7S3PMC4_9STRA</name>
<dbReference type="GO" id="GO:0005634">
    <property type="term" value="C:nucleus"/>
    <property type="evidence" value="ECO:0007669"/>
    <property type="project" value="UniProtKB-SubCell"/>
</dbReference>
<evidence type="ECO:0000256" key="3">
    <source>
        <dbReference type="ARBA" id="ARBA00020338"/>
    </source>
</evidence>
<dbReference type="SUPFAM" id="SSF50494">
    <property type="entry name" value="Trypsin-like serine proteases"/>
    <property type="match status" value="2"/>
</dbReference>
<evidence type="ECO:0000256" key="2">
    <source>
        <dbReference type="ARBA" id="ARBA00004123"/>
    </source>
</evidence>
<organism evidence="7">
    <name type="scientific">Aplanochytrium stocchinoi</name>
    <dbReference type="NCBI Taxonomy" id="215587"/>
    <lineage>
        <taxon>Eukaryota</taxon>
        <taxon>Sar</taxon>
        <taxon>Stramenopiles</taxon>
        <taxon>Bigyra</taxon>
        <taxon>Labyrinthulomycetes</taxon>
        <taxon>Thraustochytrida</taxon>
        <taxon>Thraustochytriidae</taxon>
        <taxon>Aplanochytrium</taxon>
    </lineage>
</organism>
<dbReference type="GO" id="GO:0006508">
    <property type="term" value="P:proteolysis"/>
    <property type="evidence" value="ECO:0007669"/>
    <property type="project" value="UniProtKB-KW"/>
</dbReference>